<dbReference type="GO" id="GO:0009086">
    <property type="term" value="P:methionine biosynthetic process"/>
    <property type="evidence" value="ECO:0007669"/>
    <property type="project" value="UniProtKB-KW"/>
</dbReference>
<dbReference type="Gene3D" id="3.40.50.720">
    <property type="entry name" value="NAD(P)-binding Rossmann-like Domain"/>
    <property type="match status" value="1"/>
</dbReference>
<dbReference type="InterPro" id="IPR001342">
    <property type="entry name" value="HDH_cat"/>
</dbReference>
<dbReference type="GO" id="GO:0050661">
    <property type="term" value="F:NADP binding"/>
    <property type="evidence" value="ECO:0007669"/>
    <property type="project" value="InterPro"/>
</dbReference>
<dbReference type="InterPro" id="IPR019811">
    <property type="entry name" value="HDH_CS"/>
</dbReference>
<feature type="binding site" evidence="12">
    <location>
        <begin position="10"/>
        <end position="15"/>
    </location>
    <ligand>
        <name>NADP(+)</name>
        <dbReference type="ChEBI" id="CHEBI:58349"/>
    </ligand>
</feature>
<dbReference type="eggNOG" id="COG0460">
    <property type="taxonomic scope" value="Bacteria"/>
</dbReference>
<keyword evidence="8" id="KW-0560">Oxidoreductase</keyword>
<evidence type="ECO:0000256" key="8">
    <source>
        <dbReference type="ARBA" id="ARBA00023002"/>
    </source>
</evidence>
<dbReference type="RefSeq" id="WP_015820722.1">
    <property type="nucleotide sequence ID" value="NC_012997.1"/>
</dbReference>
<evidence type="ECO:0000256" key="1">
    <source>
        <dbReference type="ARBA" id="ARBA00005056"/>
    </source>
</evidence>
<dbReference type="Gene3D" id="3.30.360.10">
    <property type="entry name" value="Dihydrodipicolinate Reductase, domain 2"/>
    <property type="match status" value="1"/>
</dbReference>
<dbReference type="GO" id="GO:0009088">
    <property type="term" value="P:threonine biosynthetic process"/>
    <property type="evidence" value="ECO:0007669"/>
    <property type="project" value="UniProtKB-UniPathway"/>
</dbReference>
<dbReference type="Pfam" id="PF00742">
    <property type="entry name" value="Homoserine_dh"/>
    <property type="match status" value="1"/>
</dbReference>
<dbReference type="InterPro" id="IPR022697">
    <property type="entry name" value="HDH_short"/>
</dbReference>
<feature type="binding site" evidence="12">
    <location>
        <position position="202"/>
    </location>
    <ligand>
        <name>L-homoserine</name>
        <dbReference type="ChEBI" id="CHEBI:57476"/>
    </ligand>
</feature>
<evidence type="ECO:0000259" key="14">
    <source>
        <dbReference type="Pfam" id="PF00742"/>
    </source>
</evidence>
<evidence type="ECO:0000256" key="12">
    <source>
        <dbReference type="PIRSR" id="PIRSR036497-2"/>
    </source>
</evidence>
<dbReference type="EMBL" id="CP001614">
    <property type="protein sequence ID" value="ACR14608.1"/>
    <property type="molecule type" value="Genomic_DNA"/>
</dbReference>
<dbReference type="FunFam" id="3.30.360.10:FF:000005">
    <property type="entry name" value="Homoserine dehydrogenase"/>
    <property type="match status" value="1"/>
</dbReference>
<evidence type="ECO:0000256" key="9">
    <source>
        <dbReference type="ARBA" id="ARBA00023167"/>
    </source>
</evidence>
<feature type="active site" description="Proton donor" evidence="11">
    <location>
        <position position="217"/>
    </location>
</feature>
<dbReference type="PIRSF" id="PIRSF036497">
    <property type="entry name" value="HDH_short"/>
    <property type="match status" value="1"/>
</dbReference>
<dbReference type="STRING" id="377629.TERTU_0469"/>
<evidence type="ECO:0000256" key="2">
    <source>
        <dbReference type="ARBA" id="ARBA00005062"/>
    </source>
</evidence>
<feature type="domain" description="Homoserine dehydrogenase catalytic" evidence="14">
    <location>
        <begin position="149"/>
        <end position="326"/>
    </location>
</feature>
<keyword evidence="9" id="KW-0486">Methionine biosynthesis</keyword>
<keyword evidence="6" id="KW-0028">Amino-acid biosynthesis</keyword>
<dbReference type="InterPro" id="IPR036291">
    <property type="entry name" value="NAD(P)-bd_dom_sf"/>
</dbReference>
<evidence type="ECO:0000256" key="5">
    <source>
        <dbReference type="ARBA" id="ARBA00013376"/>
    </source>
</evidence>
<gene>
    <name evidence="16" type="ordered locus">TERTU_0469</name>
</gene>
<evidence type="ECO:0000313" key="17">
    <source>
        <dbReference type="Proteomes" id="UP000009080"/>
    </source>
</evidence>
<reference evidence="16 17" key="1">
    <citation type="journal article" date="2009" name="PLoS ONE">
        <title>The complete genome of Teredinibacter turnerae T7901: an intracellular endosymbiont of marine wood-boring bivalves (shipworms).</title>
        <authorList>
            <person name="Yang J.C."/>
            <person name="Madupu R."/>
            <person name="Durkin A.S."/>
            <person name="Ekborg N.A."/>
            <person name="Pedamallu C.S."/>
            <person name="Hostetler J.B."/>
            <person name="Radune D."/>
            <person name="Toms B.S."/>
            <person name="Henrissat B."/>
            <person name="Coutinho P.M."/>
            <person name="Schwarz S."/>
            <person name="Field L."/>
            <person name="Trindade-Silva A.E."/>
            <person name="Soares C.A.G."/>
            <person name="Elshahawi S."/>
            <person name="Hanora A."/>
            <person name="Schmidt E.W."/>
            <person name="Haygood M.G."/>
            <person name="Posfai J."/>
            <person name="Benner J."/>
            <person name="Madinger C."/>
            <person name="Nove J."/>
            <person name="Anton B."/>
            <person name="Chaudhary K."/>
            <person name="Foster J."/>
            <person name="Holman A."/>
            <person name="Kumar S."/>
            <person name="Lessard P.A."/>
            <person name="Luyten Y.A."/>
            <person name="Slatko B."/>
            <person name="Wood N."/>
            <person name="Wu B."/>
            <person name="Teplitski M."/>
            <person name="Mougous J.D."/>
            <person name="Ward N."/>
            <person name="Eisen J.A."/>
            <person name="Badger J.H."/>
            <person name="Distel D.L."/>
        </authorList>
    </citation>
    <scope>NUCLEOTIDE SEQUENCE [LARGE SCALE GENOMIC DNA]</scope>
    <source>
        <strain evidence="17">ATCC 39867 / T7901</strain>
    </source>
</reference>
<feature type="binding site" evidence="12">
    <location>
        <position position="117"/>
    </location>
    <ligand>
        <name>NADPH</name>
        <dbReference type="ChEBI" id="CHEBI:57783"/>
    </ligand>
</feature>
<dbReference type="SUPFAM" id="SSF51735">
    <property type="entry name" value="NAD(P)-binding Rossmann-fold domains"/>
    <property type="match status" value="1"/>
</dbReference>
<comment type="catalytic activity">
    <reaction evidence="10">
        <text>L-homoserine + NAD(+) = L-aspartate 4-semialdehyde + NADH + H(+)</text>
        <dbReference type="Rhea" id="RHEA:15757"/>
        <dbReference type="ChEBI" id="CHEBI:15378"/>
        <dbReference type="ChEBI" id="CHEBI:57476"/>
        <dbReference type="ChEBI" id="CHEBI:57540"/>
        <dbReference type="ChEBI" id="CHEBI:57945"/>
        <dbReference type="ChEBI" id="CHEBI:537519"/>
        <dbReference type="EC" id="1.1.1.3"/>
    </reaction>
    <physiologicalReaction direction="right-to-left" evidence="10">
        <dbReference type="Rhea" id="RHEA:15759"/>
    </physiologicalReaction>
</comment>
<dbReference type="Pfam" id="PF03447">
    <property type="entry name" value="NAD_binding_3"/>
    <property type="match status" value="1"/>
</dbReference>
<dbReference type="Proteomes" id="UP000009080">
    <property type="component" value="Chromosome"/>
</dbReference>
<feature type="domain" description="Aspartate/homoserine dehydrogenase NAD-binding" evidence="15">
    <location>
        <begin position="10"/>
        <end position="140"/>
    </location>
</feature>
<evidence type="ECO:0000256" key="13">
    <source>
        <dbReference type="RuleBase" id="RU004171"/>
    </source>
</evidence>
<proteinExistence type="inferred from homology"/>
<protein>
    <recommendedName>
        <fullName evidence="5">Homoserine dehydrogenase</fullName>
        <ecNumber evidence="4">1.1.1.3</ecNumber>
    </recommendedName>
</protein>
<comment type="pathway">
    <text evidence="2">Amino-acid biosynthesis; L-methionine biosynthesis via de novo pathway; L-homoserine from L-aspartate: step 3/3.</text>
</comment>
<dbReference type="PROSITE" id="PS01042">
    <property type="entry name" value="HOMOSER_DHGENASE"/>
    <property type="match status" value="1"/>
</dbReference>
<dbReference type="GO" id="GO:0004412">
    <property type="term" value="F:homoserine dehydrogenase activity"/>
    <property type="evidence" value="ECO:0007669"/>
    <property type="project" value="UniProtKB-EC"/>
</dbReference>
<accession>C5BMX9</accession>
<comment type="pathway">
    <text evidence="1">Amino-acid biosynthesis; L-threonine biosynthesis; L-threonine from L-aspartate: step 3/5.</text>
</comment>
<dbReference type="HOGENOM" id="CLU_009116_1_2_6"/>
<keyword evidence="12" id="KW-0521">NADP</keyword>
<dbReference type="SUPFAM" id="SSF55347">
    <property type="entry name" value="Glyceraldehyde-3-phosphate dehydrogenase-like, C-terminal domain"/>
    <property type="match status" value="1"/>
</dbReference>
<evidence type="ECO:0000256" key="10">
    <source>
        <dbReference type="ARBA" id="ARBA00049031"/>
    </source>
</evidence>
<comment type="similarity">
    <text evidence="3 13">Belongs to the homoserine dehydrogenase family.</text>
</comment>
<evidence type="ECO:0000256" key="6">
    <source>
        <dbReference type="ARBA" id="ARBA00022605"/>
    </source>
</evidence>
<dbReference type="EC" id="1.1.1.3" evidence="4"/>
<organism evidence="16 17">
    <name type="scientific">Teredinibacter turnerae (strain ATCC 39867 / T7901)</name>
    <dbReference type="NCBI Taxonomy" id="377629"/>
    <lineage>
        <taxon>Bacteria</taxon>
        <taxon>Pseudomonadati</taxon>
        <taxon>Pseudomonadota</taxon>
        <taxon>Gammaproteobacteria</taxon>
        <taxon>Cellvibrionales</taxon>
        <taxon>Cellvibrionaceae</taxon>
        <taxon>Teredinibacter</taxon>
    </lineage>
</organism>
<evidence type="ECO:0000259" key="15">
    <source>
        <dbReference type="Pfam" id="PF03447"/>
    </source>
</evidence>
<dbReference type="PANTHER" id="PTHR43331">
    <property type="entry name" value="HOMOSERINE DEHYDROGENASE"/>
    <property type="match status" value="1"/>
</dbReference>
<keyword evidence="7" id="KW-0791">Threonine biosynthesis</keyword>
<evidence type="ECO:0000313" key="16">
    <source>
        <dbReference type="EMBL" id="ACR14608.1"/>
    </source>
</evidence>
<evidence type="ECO:0000256" key="3">
    <source>
        <dbReference type="ARBA" id="ARBA00006753"/>
    </source>
</evidence>
<dbReference type="InterPro" id="IPR005106">
    <property type="entry name" value="Asp/hSer_DH_NAD-bd"/>
</dbReference>
<dbReference type="AlphaFoldDB" id="C5BMX9"/>
<dbReference type="KEGG" id="ttu:TERTU_0469"/>
<name>C5BMX9_TERTT</name>
<evidence type="ECO:0000256" key="11">
    <source>
        <dbReference type="PIRSR" id="PIRSR036497-1"/>
    </source>
</evidence>
<sequence>MKTIKIAIAGAGNIGRALLDAIYEQADAFEQKHGVRLRVTGVCNSRGGLLDTAGLSPKKIAEQSAFTPDLAGRNFVQQVDADILVEAGPSDYITGEPGLSYADAAIARGLHVIFISKGAMLLHGTQLLEKARKQGVAIKYRCATASGLPAIDLLERAFANATIEKIEGVLTGTTSFILDKMQSQRCSLTEALTEAQALGMTEPDPTNDLNGKDTACKLLIIANTAFRTQLTLADMSVSGIESVSPEDIATACAEGKTPRLIGSVARTTSGINAAVQLQYLNNTDTLARLNARDKALRIFTREFGETILAGGSSSRDATIAAAMEDLAQIVRL</sequence>
<dbReference type="UniPathway" id="UPA00051">
    <property type="reaction ID" value="UER00465"/>
</dbReference>
<dbReference type="OrthoDB" id="9808167at2"/>
<dbReference type="UniPathway" id="UPA00050">
    <property type="reaction ID" value="UER00063"/>
</dbReference>
<evidence type="ECO:0000256" key="4">
    <source>
        <dbReference type="ARBA" id="ARBA00013213"/>
    </source>
</evidence>
<evidence type="ECO:0000256" key="7">
    <source>
        <dbReference type="ARBA" id="ARBA00022697"/>
    </source>
</evidence>
<dbReference type="PANTHER" id="PTHR43331:SF1">
    <property type="entry name" value="HOMOSERINE DEHYDROGENASE"/>
    <property type="match status" value="1"/>
</dbReference>
<keyword evidence="17" id="KW-1185">Reference proteome</keyword>